<dbReference type="RefSeq" id="WP_117714250.1">
    <property type="nucleotide sequence ID" value="NZ_QSTI01000001.1"/>
</dbReference>
<dbReference type="PANTHER" id="PTHR32385">
    <property type="entry name" value="MANNOSYL PHOSPHORYLINOSITOL CERAMIDE SYNTHASE"/>
    <property type="match status" value="1"/>
</dbReference>
<dbReference type="EMBL" id="QSTI01000001">
    <property type="protein sequence ID" value="RGM52873.1"/>
    <property type="molecule type" value="Genomic_DNA"/>
</dbReference>
<dbReference type="InterPro" id="IPR051706">
    <property type="entry name" value="Glycosyltransferase_domain"/>
</dbReference>
<proteinExistence type="predicted"/>
<keyword evidence="1 2" id="KW-0808">Transferase</keyword>
<dbReference type="PANTHER" id="PTHR32385:SF15">
    <property type="entry name" value="INOSITOL PHOSPHOCERAMIDE MANNOSYLTRANSFERASE 1"/>
    <property type="match status" value="1"/>
</dbReference>
<dbReference type="Gene3D" id="3.90.550.20">
    <property type="match status" value="1"/>
</dbReference>
<dbReference type="GO" id="GO:0051999">
    <property type="term" value="P:mannosyl-inositol phosphorylceramide biosynthetic process"/>
    <property type="evidence" value="ECO:0007669"/>
    <property type="project" value="TreeGrafter"/>
</dbReference>
<dbReference type="AlphaFoldDB" id="A0A3E4XEK7"/>
<evidence type="ECO:0000313" key="3">
    <source>
        <dbReference type="Proteomes" id="UP000260717"/>
    </source>
</evidence>
<organism evidence="2 3">
    <name type="scientific">Agathobacter rectalis</name>
    <dbReference type="NCBI Taxonomy" id="39491"/>
    <lineage>
        <taxon>Bacteria</taxon>
        <taxon>Bacillati</taxon>
        <taxon>Bacillota</taxon>
        <taxon>Clostridia</taxon>
        <taxon>Lachnospirales</taxon>
        <taxon>Lachnospiraceae</taxon>
        <taxon>Agathobacter</taxon>
    </lineage>
</organism>
<evidence type="ECO:0000313" key="2">
    <source>
        <dbReference type="EMBL" id="RGM52873.1"/>
    </source>
</evidence>
<dbReference type="GO" id="GO:0016020">
    <property type="term" value="C:membrane"/>
    <property type="evidence" value="ECO:0007669"/>
    <property type="project" value="GOC"/>
</dbReference>
<gene>
    <name evidence="2" type="ORF">DXC13_01310</name>
</gene>
<dbReference type="Proteomes" id="UP000260717">
    <property type="component" value="Unassembled WGS sequence"/>
</dbReference>
<accession>A0A3E4XEK7</accession>
<sequence length="267" mass="31369">MIPKIIHYCWFGGNPLPESAKKCIDSWKKYCPNYEIREWNETNYDLSSNHYMEEAYSRKIWGFVPDYARLDIVYQHGGIYMDVDVEVVRSMDELLNNAFYMGIEKSASGSISVNPGLGFGAEKHDPGIYKLMHEIYDNLSFINQDGTVNKTPSPIMNTEYLETLGFKREDREQTVEGIHIYPSECFCPKNFETAEIHCTDKTYSIHHFDASWYTSHEKKWHVMRQKLAQKIGFEKSNFVFELLPIRLVGRIYKSGWKEAWKRAKKHF</sequence>
<dbReference type="SUPFAM" id="SSF53448">
    <property type="entry name" value="Nucleotide-diphospho-sugar transferases"/>
    <property type="match status" value="1"/>
</dbReference>
<evidence type="ECO:0000256" key="1">
    <source>
        <dbReference type="ARBA" id="ARBA00022679"/>
    </source>
</evidence>
<reference evidence="2 3" key="1">
    <citation type="submission" date="2018-08" db="EMBL/GenBank/DDBJ databases">
        <title>A genome reference for cultivated species of the human gut microbiota.</title>
        <authorList>
            <person name="Zou Y."/>
            <person name="Xue W."/>
            <person name="Luo G."/>
        </authorList>
    </citation>
    <scope>NUCLEOTIDE SEQUENCE [LARGE SCALE GENOMIC DNA]</scope>
    <source>
        <strain evidence="2 3">OM08-12AT</strain>
    </source>
</reference>
<protein>
    <submittedName>
        <fullName evidence="2">Glycosyl transferase</fullName>
    </submittedName>
</protein>
<name>A0A3E4XEK7_9FIRM</name>
<dbReference type="InterPro" id="IPR007577">
    <property type="entry name" value="GlycoTrfase_DXD_sugar-bd_CS"/>
</dbReference>
<dbReference type="GO" id="GO:0000030">
    <property type="term" value="F:mannosyltransferase activity"/>
    <property type="evidence" value="ECO:0007669"/>
    <property type="project" value="TreeGrafter"/>
</dbReference>
<dbReference type="Pfam" id="PF04488">
    <property type="entry name" value="Gly_transf_sug"/>
    <property type="match status" value="1"/>
</dbReference>
<dbReference type="InterPro" id="IPR029044">
    <property type="entry name" value="Nucleotide-diphossugar_trans"/>
</dbReference>
<comment type="caution">
    <text evidence="2">The sequence shown here is derived from an EMBL/GenBank/DDBJ whole genome shotgun (WGS) entry which is preliminary data.</text>
</comment>